<dbReference type="Proteomes" id="UP000757540">
    <property type="component" value="Unassembled WGS sequence"/>
</dbReference>
<sequence length="291" mass="30420">MARAPQDAPEQADPATPTARNPFRRVWWLPVVRGTAFIVLGLLLMIEPLGELEVLRLLLGAFLVLDAVLVAVQWFVHRQQVGSAWWLAQTGVNVLFGVAVAFWPDLSATPLYYVLAAWTIVLGIVTVVGGSALARNRDLGWPWMLSFGITAGLFGLLLVTRPLDSFDVLRLVTVVFALFAFVAGAVHIVSGFAVRSVSRELWGLREQAEKVGVVVTGGSVLGAANPQVGPAAATGPVPAAGEGGATRATDEAVSTPEVDEAAAVPEVAGSPPSASPTTSPADGSGRERGAD</sequence>
<keyword evidence="2" id="KW-0472">Membrane</keyword>
<feature type="transmembrane region" description="Helical" evidence="2">
    <location>
        <begin position="110"/>
        <end position="134"/>
    </location>
</feature>
<evidence type="ECO:0000313" key="3">
    <source>
        <dbReference type="EMBL" id="NOV96859.1"/>
    </source>
</evidence>
<dbReference type="InterPro" id="IPR052712">
    <property type="entry name" value="Acid_resist_chaperone_HdeD"/>
</dbReference>
<feature type="transmembrane region" description="Helical" evidence="2">
    <location>
        <begin position="58"/>
        <end position="76"/>
    </location>
</feature>
<keyword evidence="2" id="KW-1133">Transmembrane helix</keyword>
<protein>
    <submittedName>
        <fullName evidence="3">Uncharacterized membrane protein HdeD (DUF308 family)</fullName>
    </submittedName>
</protein>
<dbReference type="EMBL" id="JABEZU010000001">
    <property type="protein sequence ID" value="NOV96859.1"/>
    <property type="molecule type" value="Genomic_DNA"/>
</dbReference>
<comment type="caution">
    <text evidence="3">The sequence shown here is derived from an EMBL/GenBank/DDBJ whole genome shotgun (WGS) entry which is preliminary data.</text>
</comment>
<feature type="compositionally biased region" description="Low complexity" evidence="1">
    <location>
        <begin position="261"/>
        <end position="281"/>
    </location>
</feature>
<dbReference type="PANTHER" id="PTHR34989">
    <property type="entry name" value="PROTEIN HDED"/>
    <property type="match status" value="1"/>
</dbReference>
<accession>A0ABX2A240</accession>
<evidence type="ECO:0000313" key="4">
    <source>
        <dbReference type="Proteomes" id="UP000757540"/>
    </source>
</evidence>
<dbReference type="Pfam" id="PF03729">
    <property type="entry name" value="DUF308"/>
    <property type="match status" value="3"/>
</dbReference>
<feature type="transmembrane region" description="Helical" evidence="2">
    <location>
        <begin position="83"/>
        <end position="104"/>
    </location>
</feature>
<keyword evidence="4" id="KW-1185">Reference proteome</keyword>
<dbReference type="RefSeq" id="WP_171782981.1">
    <property type="nucleotide sequence ID" value="NZ_BAAAML010000002.1"/>
</dbReference>
<feature type="transmembrane region" description="Helical" evidence="2">
    <location>
        <begin position="171"/>
        <end position="194"/>
    </location>
</feature>
<feature type="transmembrane region" description="Helical" evidence="2">
    <location>
        <begin position="26"/>
        <end position="46"/>
    </location>
</feature>
<reference evidence="3 4" key="1">
    <citation type="submission" date="2020-05" db="EMBL/GenBank/DDBJ databases">
        <title>Genomic Encyclopedia of Type Strains, Phase III (KMG-III): the genomes of soil and plant-associated and newly described type strains.</title>
        <authorList>
            <person name="Whitman W."/>
        </authorList>
    </citation>
    <scope>NUCLEOTIDE SEQUENCE [LARGE SCALE GENOMIC DNA]</scope>
    <source>
        <strain evidence="3 4">KCTC 19046</strain>
    </source>
</reference>
<proteinExistence type="predicted"/>
<keyword evidence="2" id="KW-0812">Transmembrane</keyword>
<dbReference type="InterPro" id="IPR005325">
    <property type="entry name" value="DUF308_memb"/>
</dbReference>
<gene>
    <name evidence="3" type="ORF">HDG69_001412</name>
</gene>
<feature type="compositionally biased region" description="Low complexity" evidence="1">
    <location>
        <begin position="226"/>
        <end position="240"/>
    </location>
</feature>
<evidence type="ECO:0000256" key="1">
    <source>
        <dbReference type="SAM" id="MobiDB-lite"/>
    </source>
</evidence>
<feature type="region of interest" description="Disordered" evidence="1">
    <location>
        <begin position="226"/>
        <end position="291"/>
    </location>
</feature>
<dbReference type="PANTHER" id="PTHR34989:SF1">
    <property type="entry name" value="PROTEIN HDED"/>
    <property type="match status" value="1"/>
</dbReference>
<feature type="transmembrane region" description="Helical" evidence="2">
    <location>
        <begin position="141"/>
        <end position="159"/>
    </location>
</feature>
<evidence type="ECO:0000256" key="2">
    <source>
        <dbReference type="SAM" id="Phobius"/>
    </source>
</evidence>
<organism evidence="3 4">
    <name type="scientific">Isoptericola halotolerans</name>
    <dbReference type="NCBI Taxonomy" id="300560"/>
    <lineage>
        <taxon>Bacteria</taxon>
        <taxon>Bacillati</taxon>
        <taxon>Actinomycetota</taxon>
        <taxon>Actinomycetes</taxon>
        <taxon>Micrococcales</taxon>
        <taxon>Promicromonosporaceae</taxon>
        <taxon>Isoptericola</taxon>
    </lineage>
</organism>
<name>A0ABX2A240_9MICO</name>